<name>A0A915IJT4_ROMCU</name>
<dbReference type="AlphaFoldDB" id="A0A915IJT4"/>
<protein>
    <submittedName>
        <fullName evidence="2">Uncharacterized protein</fullName>
    </submittedName>
</protein>
<sequence length="139" mass="15455">MGRDAANSLRASVELVYTSAIRQRRISRRLLSAHLVSASPGSSLVPESFRWLPSLSPSNFRFKIFTSHDTPQLSKHTFQLADNAATASMLTKVVLVLMQRYCSMRVALLQLLLRRSAAIASSLQKSSVPLTMVDYDNDD</sequence>
<reference evidence="2" key="1">
    <citation type="submission" date="2022-11" db="UniProtKB">
        <authorList>
            <consortium name="WormBaseParasite"/>
        </authorList>
    </citation>
    <scope>IDENTIFICATION</scope>
</reference>
<dbReference type="Proteomes" id="UP000887565">
    <property type="component" value="Unplaced"/>
</dbReference>
<dbReference type="WBParaSite" id="nRc.2.0.1.t14075-RA">
    <property type="protein sequence ID" value="nRc.2.0.1.t14075-RA"/>
    <property type="gene ID" value="nRc.2.0.1.g14075"/>
</dbReference>
<organism evidence="1 2">
    <name type="scientific">Romanomermis culicivorax</name>
    <name type="common">Nematode worm</name>
    <dbReference type="NCBI Taxonomy" id="13658"/>
    <lineage>
        <taxon>Eukaryota</taxon>
        <taxon>Metazoa</taxon>
        <taxon>Ecdysozoa</taxon>
        <taxon>Nematoda</taxon>
        <taxon>Enoplea</taxon>
        <taxon>Dorylaimia</taxon>
        <taxon>Mermithida</taxon>
        <taxon>Mermithoidea</taxon>
        <taxon>Mermithidae</taxon>
        <taxon>Romanomermis</taxon>
    </lineage>
</organism>
<proteinExistence type="predicted"/>
<keyword evidence="1" id="KW-1185">Reference proteome</keyword>
<accession>A0A915IJT4</accession>
<evidence type="ECO:0000313" key="2">
    <source>
        <dbReference type="WBParaSite" id="nRc.2.0.1.t14075-RA"/>
    </source>
</evidence>
<evidence type="ECO:0000313" key="1">
    <source>
        <dbReference type="Proteomes" id="UP000887565"/>
    </source>
</evidence>